<dbReference type="AlphaFoldDB" id="A0A9N9S3N1"/>
<sequence>MDFNQDLDPVPPNNFEAGTSDSTVYIILGIIFLLVIIWIMKVCCKGVNFIDFCWFFKNCCTRSEEKEVPENQNEVIFIQDNDKDLMSSIPVGNLNNEVIVLDCGDQVLTDENIQQILSRNGTSKSNKSSRKN</sequence>
<organism evidence="2 3">
    <name type="scientific">Chironomus riparius</name>
    <dbReference type="NCBI Taxonomy" id="315576"/>
    <lineage>
        <taxon>Eukaryota</taxon>
        <taxon>Metazoa</taxon>
        <taxon>Ecdysozoa</taxon>
        <taxon>Arthropoda</taxon>
        <taxon>Hexapoda</taxon>
        <taxon>Insecta</taxon>
        <taxon>Pterygota</taxon>
        <taxon>Neoptera</taxon>
        <taxon>Endopterygota</taxon>
        <taxon>Diptera</taxon>
        <taxon>Nematocera</taxon>
        <taxon>Chironomoidea</taxon>
        <taxon>Chironomidae</taxon>
        <taxon>Chironominae</taxon>
        <taxon>Chironomus</taxon>
    </lineage>
</organism>
<gene>
    <name evidence="2" type="ORF">CHIRRI_LOCUS11508</name>
</gene>
<proteinExistence type="predicted"/>
<evidence type="ECO:0000313" key="3">
    <source>
        <dbReference type="Proteomes" id="UP001153620"/>
    </source>
</evidence>
<name>A0A9N9S3N1_9DIPT</name>
<keyword evidence="1" id="KW-0812">Transmembrane</keyword>
<evidence type="ECO:0000256" key="1">
    <source>
        <dbReference type="SAM" id="Phobius"/>
    </source>
</evidence>
<reference evidence="2" key="1">
    <citation type="submission" date="2022-01" db="EMBL/GenBank/DDBJ databases">
        <authorList>
            <person name="King R."/>
        </authorList>
    </citation>
    <scope>NUCLEOTIDE SEQUENCE</scope>
</reference>
<accession>A0A9N9S3N1</accession>
<keyword evidence="1" id="KW-1133">Transmembrane helix</keyword>
<evidence type="ECO:0000313" key="2">
    <source>
        <dbReference type="EMBL" id="CAG9808672.1"/>
    </source>
</evidence>
<keyword evidence="1" id="KW-0472">Membrane</keyword>
<feature type="transmembrane region" description="Helical" evidence="1">
    <location>
        <begin position="22"/>
        <end position="40"/>
    </location>
</feature>
<keyword evidence="3" id="KW-1185">Reference proteome</keyword>
<reference evidence="2" key="2">
    <citation type="submission" date="2022-10" db="EMBL/GenBank/DDBJ databases">
        <authorList>
            <consortium name="ENA_rothamsted_submissions"/>
            <consortium name="culmorum"/>
            <person name="King R."/>
        </authorList>
    </citation>
    <scope>NUCLEOTIDE SEQUENCE</scope>
</reference>
<dbReference type="EMBL" id="OU895879">
    <property type="protein sequence ID" value="CAG9808672.1"/>
    <property type="molecule type" value="Genomic_DNA"/>
</dbReference>
<protein>
    <submittedName>
        <fullName evidence="2">Uncharacterized protein</fullName>
    </submittedName>
</protein>
<dbReference type="Proteomes" id="UP001153620">
    <property type="component" value="Chromosome 3"/>
</dbReference>